<proteinExistence type="predicted"/>
<name>A0A918PQE1_9CAUL</name>
<gene>
    <name evidence="1" type="ORF">GCM10011273_00020</name>
</gene>
<reference evidence="1" key="2">
    <citation type="submission" date="2020-09" db="EMBL/GenBank/DDBJ databases">
        <authorList>
            <person name="Sun Q."/>
            <person name="Kim S."/>
        </authorList>
    </citation>
    <scope>NUCLEOTIDE SEQUENCE</scope>
    <source>
        <strain evidence="1">KCTC 32296</strain>
    </source>
</reference>
<evidence type="ECO:0000313" key="1">
    <source>
        <dbReference type="EMBL" id="GGZ19564.1"/>
    </source>
</evidence>
<reference evidence="1" key="1">
    <citation type="journal article" date="2014" name="Int. J. Syst. Evol. Microbiol.">
        <title>Complete genome sequence of Corynebacterium casei LMG S-19264T (=DSM 44701T), isolated from a smear-ripened cheese.</title>
        <authorList>
            <consortium name="US DOE Joint Genome Institute (JGI-PGF)"/>
            <person name="Walter F."/>
            <person name="Albersmeier A."/>
            <person name="Kalinowski J."/>
            <person name="Ruckert C."/>
        </authorList>
    </citation>
    <scope>NUCLEOTIDE SEQUENCE</scope>
    <source>
        <strain evidence="1">KCTC 32296</strain>
    </source>
</reference>
<sequence length="227" mass="26323">MVRSGKREGIMFEDAEEVIGRYVGTPEREIRRYRSWSLFYYFFNGPDQDRSHYSPHLAAYLASWGMYRGSSELLRAHDYTVHDGAIDIIRQYPMLNEADLSTYTNIGTGALFQLIEALRKHYKDRGVTPTDTLISKILLSCLACVPAYDTFFKAGVLDRCGIAGDFLKRECFEDFLVALEGFQTPQRNCHQGQEYPFFKLVDMYFFQAGKPIVEEKKRRDSQMRKAK</sequence>
<comment type="caution">
    <text evidence="1">The sequence shown here is derived from an EMBL/GenBank/DDBJ whole genome shotgun (WGS) entry which is preliminary data.</text>
</comment>
<evidence type="ECO:0000313" key="2">
    <source>
        <dbReference type="Proteomes" id="UP000662572"/>
    </source>
</evidence>
<dbReference type="AlphaFoldDB" id="A0A918PQE1"/>
<dbReference type="Proteomes" id="UP000662572">
    <property type="component" value="Unassembled WGS sequence"/>
</dbReference>
<protein>
    <submittedName>
        <fullName evidence="1">Uncharacterized protein</fullName>
    </submittedName>
</protein>
<keyword evidence="2" id="KW-1185">Reference proteome</keyword>
<organism evidence="1 2">
    <name type="scientific">Asticcacaulis endophyticus</name>
    <dbReference type="NCBI Taxonomy" id="1395890"/>
    <lineage>
        <taxon>Bacteria</taxon>
        <taxon>Pseudomonadati</taxon>
        <taxon>Pseudomonadota</taxon>
        <taxon>Alphaproteobacteria</taxon>
        <taxon>Caulobacterales</taxon>
        <taxon>Caulobacteraceae</taxon>
        <taxon>Asticcacaulis</taxon>
    </lineage>
</organism>
<dbReference type="EMBL" id="BMZB01000001">
    <property type="protein sequence ID" value="GGZ19564.1"/>
    <property type="molecule type" value="Genomic_DNA"/>
</dbReference>
<accession>A0A918PQE1</accession>